<dbReference type="Pfam" id="PF05598">
    <property type="entry name" value="DUF772"/>
    <property type="match status" value="1"/>
</dbReference>
<keyword evidence="3" id="KW-1185">Reference proteome</keyword>
<evidence type="ECO:0000259" key="1">
    <source>
        <dbReference type="Pfam" id="PF05598"/>
    </source>
</evidence>
<sequence length="129" mass="15102">MFFKLLLVRRLENRVSDRPLVEPCALRLDILYFLGYEVNEYLPWHFTISRTRQLYPLEVLKRLFDHVFAQCVVQDLVADSTQAVDSAPVKANGSLYSSARSNLWKQSSRGCSWRGSRIRKLRPSLWRPS</sequence>
<dbReference type="EMBL" id="JAFLQZ010000024">
    <property type="protein sequence ID" value="MBO0360825.1"/>
    <property type="molecule type" value="Genomic_DNA"/>
</dbReference>
<proteinExistence type="predicted"/>
<evidence type="ECO:0000313" key="2">
    <source>
        <dbReference type="EMBL" id="MBO0360825.1"/>
    </source>
</evidence>
<comment type="caution">
    <text evidence="2">The sequence shown here is derived from an EMBL/GenBank/DDBJ whole genome shotgun (WGS) entry which is preliminary data.</text>
</comment>
<dbReference type="InterPro" id="IPR008490">
    <property type="entry name" value="Transposase_InsH_N"/>
</dbReference>
<dbReference type="Proteomes" id="UP000664144">
    <property type="component" value="Unassembled WGS sequence"/>
</dbReference>
<reference evidence="2" key="1">
    <citation type="submission" date="2021-03" db="EMBL/GenBank/DDBJ databases">
        <authorList>
            <person name="Kim M.K."/>
        </authorList>
    </citation>
    <scope>NUCLEOTIDE SEQUENCE</scope>
    <source>
        <strain evidence="2">BT186</strain>
    </source>
</reference>
<name>A0A939F0D8_9BACT</name>
<organism evidence="2 3">
    <name type="scientific">Hymenobacter telluris</name>
    <dbReference type="NCBI Taxonomy" id="2816474"/>
    <lineage>
        <taxon>Bacteria</taxon>
        <taxon>Pseudomonadati</taxon>
        <taxon>Bacteroidota</taxon>
        <taxon>Cytophagia</taxon>
        <taxon>Cytophagales</taxon>
        <taxon>Hymenobacteraceae</taxon>
        <taxon>Hymenobacter</taxon>
    </lineage>
</organism>
<dbReference type="AlphaFoldDB" id="A0A939F0D8"/>
<accession>A0A939F0D8</accession>
<gene>
    <name evidence="2" type="ORF">J0X19_22895</name>
</gene>
<protein>
    <submittedName>
        <fullName evidence="2">Transposase</fullName>
    </submittedName>
</protein>
<evidence type="ECO:0000313" key="3">
    <source>
        <dbReference type="Proteomes" id="UP000664144"/>
    </source>
</evidence>
<feature type="domain" description="Transposase InsH N-terminal" evidence="1">
    <location>
        <begin position="1"/>
        <end position="53"/>
    </location>
</feature>